<dbReference type="Gene3D" id="1.20.120.290">
    <property type="entry name" value="Oxygen-evolving enhancer protein 3 (PsbQ), four-helix up-down bundle"/>
    <property type="match status" value="1"/>
</dbReference>
<evidence type="ECO:0000256" key="1">
    <source>
        <dbReference type="ARBA" id="ARBA00004370"/>
    </source>
</evidence>
<dbReference type="EMBL" id="GU971652">
    <property type="protein sequence ID" value="ADF80916.1"/>
    <property type="molecule type" value="Genomic_DNA"/>
</dbReference>
<reference evidence="4" key="1">
    <citation type="submission" date="2010-03" db="EMBL/GenBank/DDBJ databases">
        <title>Characterization of subunits of photosystem II, a large integral membrane protein complex from Galdieria sulphuraria by top-down Fourier-transform mass spectrometry.</title>
        <authorList>
            <person name="Thangaraj B."/>
            <person name="Ryan C."/>
            <person name="Souda P."/>
            <person name="Krause K."/>
            <person name="Faull K."/>
            <person name="Weber A.P.M."/>
            <person name="Fromme P."/>
            <person name="Whitelegge J."/>
        </authorList>
    </citation>
    <scope>NUCLEOTIDE SEQUENCE</scope>
    <source>
        <strain evidence="4">074W</strain>
    </source>
</reference>
<dbReference type="GeneID" id="17087006"/>
<organism evidence="4">
    <name type="scientific">Galdieria sulphuraria</name>
    <name type="common">Red alga</name>
    <dbReference type="NCBI Taxonomy" id="130081"/>
    <lineage>
        <taxon>Eukaryota</taxon>
        <taxon>Rhodophyta</taxon>
        <taxon>Bangiophyceae</taxon>
        <taxon>Galdieriales</taxon>
        <taxon>Galdieriaceae</taxon>
        <taxon>Galdieria</taxon>
    </lineage>
</organism>
<dbReference type="InterPro" id="IPR023222">
    <property type="entry name" value="PsbQ-like_dom_sf"/>
</dbReference>
<accession>D6PTH0</accession>
<sequence length="229" mass="25913">MFYAFVHPVLDTTYHYSKHTWTKKCQNGLYRTLPCQALSAKKLPTTTLKMQIECADPHRRKLLETLLTSSLFFLLPKNASAKSGESAKLSIFGVEGLSSPFTADLKSKGQPLYKNLNEEEISRYTKAITDGKASLSKIPGYINEKSWEDIKSLVRQRVADLRSAQKKMMASISEQRIRQKAEKLYDSFIKSIEDIDYAARQKNGDKVRQAQQQAMKLLQEWASAAGVAI</sequence>
<evidence type="ECO:0000313" key="6">
    <source>
        <dbReference type="Proteomes" id="UP000030680"/>
    </source>
</evidence>
<dbReference type="EMBL" id="KB454523">
    <property type="protein sequence ID" value="EME28144.1"/>
    <property type="molecule type" value="Genomic_DNA"/>
</dbReference>
<dbReference type="Gramene" id="EME28144">
    <property type="protein sequence ID" value="EME28144"/>
    <property type="gene ID" value="Gasu_43120"/>
</dbReference>
<dbReference type="KEGG" id="gsl:Gasu_43120"/>
<name>D6PTH0_GALSU</name>
<evidence type="ECO:0000256" key="3">
    <source>
        <dbReference type="ARBA" id="ARBA00023136"/>
    </source>
</evidence>
<dbReference type="SUPFAM" id="SSF101112">
    <property type="entry name" value="Oxygen-evolving enhancer protein 3"/>
    <property type="match status" value="1"/>
</dbReference>
<dbReference type="OrthoDB" id="4883at2759"/>
<evidence type="ECO:0000256" key="2">
    <source>
        <dbReference type="ARBA" id="ARBA00023078"/>
    </source>
</evidence>
<dbReference type="GO" id="GO:0005509">
    <property type="term" value="F:calcium ion binding"/>
    <property type="evidence" value="ECO:0007669"/>
    <property type="project" value="InterPro"/>
</dbReference>
<dbReference type="GO" id="GO:0015979">
    <property type="term" value="P:photosynthesis"/>
    <property type="evidence" value="ECO:0007669"/>
    <property type="project" value="InterPro"/>
</dbReference>
<dbReference type="Proteomes" id="UP000030680">
    <property type="component" value="Unassembled WGS sequence"/>
</dbReference>
<gene>
    <name evidence="4" type="primary">psbQ</name>
    <name evidence="5" type="ORF">Gasu_43120</name>
</gene>
<dbReference type="OMA" id="RYMYETR"/>
<dbReference type="GO" id="GO:0019898">
    <property type="term" value="C:extrinsic component of membrane"/>
    <property type="evidence" value="ECO:0007669"/>
    <property type="project" value="InterPro"/>
</dbReference>
<keyword evidence="3" id="KW-0472">Membrane</keyword>
<dbReference type="InterPro" id="IPR008797">
    <property type="entry name" value="PSII_PsbQ"/>
</dbReference>
<reference evidence="5" key="3">
    <citation type="journal article" date="2013" name="Science">
        <title>Gene Transfer from Bacteria and Archaea Facilitated Evolution of an Extremophilic Eukaryote.</title>
        <authorList>
            <person name="Schoenknecht G."/>
            <person name="Chen W.-H."/>
            <person name="Ternes C.M."/>
            <person name="Barbier G.G."/>
            <person name="Shrestha R.P."/>
            <person name="Stanke M."/>
            <person name="Brautigam A."/>
            <person name="Baker B.J."/>
            <person name="Banfield J.F."/>
            <person name="Garavito R.M."/>
            <person name="Carr K."/>
            <person name="Wilkerson C."/>
            <person name="Rensing S.A."/>
            <person name="Gagneul D."/>
            <person name="Dickenson N.E."/>
            <person name="Oesterhelt C."/>
            <person name="Lercher M.J."/>
            <person name="Weber A.P.M."/>
        </authorList>
    </citation>
    <scope>NUCLEOTIDE SEQUENCE</scope>
    <source>
        <strain evidence="5">074W</strain>
    </source>
</reference>
<comment type="subcellular location">
    <subcellularLocation>
        <location evidence="1">Membrane</location>
    </subcellularLocation>
</comment>
<dbReference type="GO" id="GO:0009523">
    <property type="term" value="C:photosystem II"/>
    <property type="evidence" value="ECO:0007669"/>
    <property type="project" value="InterPro"/>
</dbReference>
<keyword evidence="6" id="KW-1185">Reference proteome</keyword>
<evidence type="ECO:0000313" key="5">
    <source>
        <dbReference type="EMBL" id="EME28144.1"/>
    </source>
</evidence>
<protein>
    <submittedName>
        <fullName evidence="4">Photosystem II Q</fullName>
    </submittedName>
    <submittedName>
        <fullName evidence="5">Photosystem II oxygen-evolving enhancer protein</fullName>
    </submittedName>
</protein>
<dbReference type="AlphaFoldDB" id="D6PTH0"/>
<evidence type="ECO:0000313" key="4">
    <source>
        <dbReference type="EMBL" id="ADF80916.1"/>
    </source>
</evidence>
<reference evidence="6" key="2">
    <citation type="journal article" date="2013" name="Science">
        <title>Gene transfer from bacteria and archaea facilitated evolution of an extremophilic eukaryote.</title>
        <authorList>
            <person name="Schonknecht G."/>
            <person name="Chen W.H."/>
            <person name="Ternes C.M."/>
            <person name="Barbier G.G."/>
            <person name="Shrestha R.P."/>
            <person name="Stanke M."/>
            <person name="Brautigam A."/>
            <person name="Baker B.J."/>
            <person name="Banfield J.F."/>
            <person name="Garavito R.M."/>
            <person name="Carr K."/>
            <person name="Wilkerson C."/>
            <person name="Rensing S.A."/>
            <person name="Gagneul D."/>
            <person name="Dickenson N.E."/>
            <person name="Oesterhelt C."/>
            <person name="Lercher M.J."/>
            <person name="Weber A.P."/>
        </authorList>
    </citation>
    <scope>NUCLEOTIDE SEQUENCE [LARGE SCALE GENOMIC DNA]</scope>
    <source>
        <strain evidence="6">074W</strain>
    </source>
</reference>
<dbReference type="RefSeq" id="XP_005704664.1">
    <property type="nucleotide sequence ID" value="XM_005704607.1"/>
</dbReference>
<dbReference type="eggNOG" id="ENOG502SF67">
    <property type="taxonomic scope" value="Eukaryota"/>
</dbReference>
<keyword evidence="2" id="KW-0793">Thylakoid</keyword>
<dbReference type="Pfam" id="PF05757">
    <property type="entry name" value="PsbQ"/>
    <property type="match status" value="1"/>
</dbReference>
<proteinExistence type="predicted"/>